<evidence type="ECO:0000256" key="1">
    <source>
        <dbReference type="SAM" id="MobiDB-lite"/>
    </source>
</evidence>
<keyword evidence="3" id="KW-1185">Reference proteome</keyword>
<protein>
    <recommendedName>
        <fullName evidence="4">PiggyBac transposable element-derived protein domain-containing protein</fullName>
    </recommendedName>
</protein>
<organism evidence="2 3">
    <name type="scientific">Dactylonectria macrodidyma</name>
    <dbReference type="NCBI Taxonomy" id="307937"/>
    <lineage>
        <taxon>Eukaryota</taxon>
        <taxon>Fungi</taxon>
        <taxon>Dikarya</taxon>
        <taxon>Ascomycota</taxon>
        <taxon>Pezizomycotina</taxon>
        <taxon>Sordariomycetes</taxon>
        <taxon>Hypocreomycetidae</taxon>
        <taxon>Hypocreales</taxon>
        <taxon>Nectriaceae</taxon>
        <taxon>Dactylonectria</taxon>
    </lineage>
</organism>
<name>A0A9P9I7D4_9HYPO</name>
<feature type="region of interest" description="Disordered" evidence="1">
    <location>
        <begin position="124"/>
        <end position="153"/>
    </location>
</feature>
<dbReference type="Proteomes" id="UP000738349">
    <property type="component" value="Unassembled WGS sequence"/>
</dbReference>
<sequence length="190" mass="21788">MSPPHKNVNTLRDLKEPPQLIFYVSNSATSYIIDMALQLSVKGLEQRRREQDADSTYRPDIKPTDAVGSQFEPFNVPDRDFLVGSSRQRYRAGNTTTPFEEHIFDNRKKQARCLACQGVQIGPRSQSVQRPRKQGPLQQLDANSINSRARQRVPKKIGTSTMWGCLTCNVAICKKPKYWCFYHRQEMPVS</sequence>
<feature type="compositionally biased region" description="Polar residues" evidence="1">
    <location>
        <begin position="136"/>
        <end position="148"/>
    </location>
</feature>
<evidence type="ECO:0008006" key="4">
    <source>
        <dbReference type="Google" id="ProtNLM"/>
    </source>
</evidence>
<reference evidence="2" key="1">
    <citation type="journal article" date="2021" name="Nat. Commun.">
        <title>Genetic determinants of endophytism in the Arabidopsis root mycobiome.</title>
        <authorList>
            <person name="Mesny F."/>
            <person name="Miyauchi S."/>
            <person name="Thiergart T."/>
            <person name="Pickel B."/>
            <person name="Atanasova L."/>
            <person name="Karlsson M."/>
            <person name="Huettel B."/>
            <person name="Barry K.W."/>
            <person name="Haridas S."/>
            <person name="Chen C."/>
            <person name="Bauer D."/>
            <person name="Andreopoulos W."/>
            <person name="Pangilinan J."/>
            <person name="LaButti K."/>
            <person name="Riley R."/>
            <person name="Lipzen A."/>
            <person name="Clum A."/>
            <person name="Drula E."/>
            <person name="Henrissat B."/>
            <person name="Kohler A."/>
            <person name="Grigoriev I.V."/>
            <person name="Martin F.M."/>
            <person name="Hacquard S."/>
        </authorList>
    </citation>
    <scope>NUCLEOTIDE SEQUENCE</scope>
    <source>
        <strain evidence="2">MPI-CAGE-AT-0147</strain>
    </source>
</reference>
<feature type="region of interest" description="Disordered" evidence="1">
    <location>
        <begin position="49"/>
        <end position="70"/>
    </location>
</feature>
<dbReference type="EMBL" id="JAGMUV010000052">
    <property type="protein sequence ID" value="KAH7109340.1"/>
    <property type="molecule type" value="Genomic_DNA"/>
</dbReference>
<evidence type="ECO:0000313" key="2">
    <source>
        <dbReference type="EMBL" id="KAH7109340.1"/>
    </source>
</evidence>
<gene>
    <name evidence="2" type="ORF">EDB81DRAFT_427118</name>
</gene>
<evidence type="ECO:0000313" key="3">
    <source>
        <dbReference type="Proteomes" id="UP000738349"/>
    </source>
</evidence>
<feature type="compositionally biased region" description="Basic and acidic residues" evidence="1">
    <location>
        <begin position="49"/>
        <end position="63"/>
    </location>
</feature>
<proteinExistence type="predicted"/>
<accession>A0A9P9I7D4</accession>
<comment type="caution">
    <text evidence="2">The sequence shown here is derived from an EMBL/GenBank/DDBJ whole genome shotgun (WGS) entry which is preliminary data.</text>
</comment>
<dbReference type="OrthoDB" id="5428673at2759"/>
<dbReference type="AlphaFoldDB" id="A0A9P9I7D4"/>